<dbReference type="GO" id="GO:0005829">
    <property type="term" value="C:cytosol"/>
    <property type="evidence" value="ECO:0007669"/>
    <property type="project" value="TreeGrafter"/>
</dbReference>
<evidence type="ECO:0000259" key="2">
    <source>
        <dbReference type="Pfam" id="PF00248"/>
    </source>
</evidence>
<proteinExistence type="predicted"/>
<reference evidence="3" key="1">
    <citation type="submission" date="2022-01" db="EMBL/GenBank/DDBJ databases">
        <title>Genome-Based Taxonomic Classification of the Phylum Actinobacteria.</title>
        <authorList>
            <person name="Gao Y."/>
        </authorList>
    </citation>
    <scope>NUCLEOTIDE SEQUENCE</scope>
    <source>
        <strain evidence="3">KLBMP 8922</strain>
    </source>
</reference>
<evidence type="ECO:0000313" key="4">
    <source>
        <dbReference type="Proteomes" id="UP001165378"/>
    </source>
</evidence>
<dbReference type="RefSeq" id="WP_235051803.1">
    <property type="nucleotide sequence ID" value="NZ_JAKFHA010000004.1"/>
</dbReference>
<organism evidence="3 4">
    <name type="scientific">Yinghuangia soli</name>
    <dbReference type="NCBI Taxonomy" id="2908204"/>
    <lineage>
        <taxon>Bacteria</taxon>
        <taxon>Bacillati</taxon>
        <taxon>Actinomycetota</taxon>
        <taxon>Actinomycetes</taxon>
        <taxon>Kitasatosporales</taxon>
        <taxon>Streptomycetaceae</taxon>
        <taxon>Yinghuangia</taxon>
    </lineage>
</organism>
<gene>
    <name evidence="3" type="ORF">LZ495_10515</name>
</gene>
<feature type="domain" description="NADP-dependent oxidoreductase" evidence="2">
    <location>
        <begin position="16"/>
        <end position="306"/>
    </location>
</feature>
<accession>A0AA41PXG0</accession>
<dbReference type="InterPro" id="IPR023210">
    <property type="entry name" value="NADP_OxRdtase_dom"/>
</dbReference>
<dbReference type="SUPFAM" id="SSF51430">
    <property type="entry name" value="NAD(P)-linked oxidoreductase"/>
    <property type="match status" value="1"/>
</dbReference>
<dbReference type="Pfam" id="PF00248">
    <property type="entry name" value="Aldo_ket_red"/>
    <property type="match status" value="1"/>
</dbReference>
<dbReference type="Gene3D" id="3.20.20.100">
    <property type="entry name" value="NADP-dependent oxidoreductase domain"/>
    <property type="match status" value="1"/>
</dbReference>
<dbReference type="EMBL" id="JAKFHA010000004">
    <property type="protein sequence ID" value="MCF2527644.1"/>
    <property type="molecule type" value="Genomic_DNA"/>
</dbReference>
<protein>
    <submittedName>
        <fullName evidence="3">Aldo/keto reductase</fullName>
    </submittedName>
</protein>
<sequence>MRYTTVGTSGLKVSEVGLGCNNFGMRIEEPAAHKVVGAALDAGVTFFDTADMYGGGRSEEMLGRALGARRDDVVVATKFGAPSKDVYGGGASRRHVMRACEASLRRLGTDHIDLYYLHFPDPQTPVDETLAALDDLVRQGKVRYIANSNLAGWELVDADHIARNANSARFVATQLEWSLLSREVERDTVPAARHLGLGVIPYFPLKSGLLSGKYRRGADFPEGSRLAAGPWFASVATDENFAIVERLTDYAEAHGRTLLQLALSWLAAQPEVPSVLVGATTPEQVLANAEAFVPLTADEVAEIAALAVPVEGGR</sequence>
<dbReference type="FunFam" id="3.20.20.100:FF:000004">
    <property type="entry name" value="Oxidoreductase, aldo/keto reductase"/>
    <property type="match status" value="1"/>
</dbReference>
<dbReference type="AlphaFoldDB" id="A0AA41PXG0"/>
<dbReference type="GO" id="GO:0016491">
    <property type="term" value="F:oxidoreductase activity"/>
    <property type="evidence" value="ECO:0007669"/>
    <property type="project" value="UniProtKB-KW"/>
</dbReference>
<dbReference type="InterPro" id="IPR020471">
    <property type="entry name" value="AKR"/>
</dbReference>
<dbReference type="PANTHER" id="PTHR43364">
    <property type="entry name" value="NADH-SPECIFIC METHYLGLYOXAL REDUCTASE-RELATED"/>
    <property type="match status" value="1"/>
</dbReference>
<comment type="caution">
    <text evidence="3">The sequence shown here is derived from an EMBL/GenBank/DDBJ whole genome shotgun (WGS) entry which is preliminary data.</text>
</comment>
<evidence type="ECO:0000256" key="1">
    <source>
        <dbReference type="ARBA" id="ARBA00023002"/>
    </source>
</evidence>
<evidence type="ECO:0000313" key="3">
    <source>
        <dbReference type="EMBL" id="MCF2527644.1"/>
    </source>
</evidence>
<keyword evidence="4" id="KW-1185">Reference proteome</keyword>
<dbReference type="PANTHER" id="PTHR43364:SF4">
    <property type="entry name" value="NAD(P)-LINKED OXIDOREDUCTASE SUPERFAMILY PROTEIN"/>
    <property type="match status" value="1"/>
</dbReference>
<dbReference type="InterPro" id="IPR050523">
    <property type="entry name" value="AKR_Detox_Biosynth"/>
</dbReference>
<name>A0AA41PXG0_9ACTN</name>
<dbReference type="PRINTS" id="PR00069">
    <property type="entry name" value="ALDKETRDTASE"/>
</dbReference>
<dbReference type="InterPro" id="IPR036812">
    <property type="entry name" value="NAD(P)_OxRdtase_dom_sf"/>
</dbReference>
<dbReference type="Proteomes" id="UP001165378">
    <property type="component" value="Unassembled WGS sequence"/>
</dbReference>
<keyword evidence="1" id="KW-0560">Oxidoreductase</keyword>